<dbReference type="OrthoDB" id="385302at2157"/>
<keyword evidence="1" id="KW-0472">Membrane</keyword>
<sequence>MKETESKKSGWYISDKINLVGIMISIIVLVLLANQTNILNTQFQEKDRPWIGVTTNFSMDDDKLHIGYTNFGSIPNTDGKILVKVDNKPFSKDHYAEWNEVDDLGVVLPNQEKFEDFYVPMEFLQQAKNGTALYFGIVLNYNYVGNQQGEFGGIWYYSSQAQKFYYDDNWAK</sequence>
<name>I3D2W6_9ARCH</name>
<dbReference type="AlphaFoldDB" id="I3D2W6"/>
<comment type="caution">
    <text evidence="2">The sequence shown here is derived from an EMBL/GenBank/DDBJ whole genome shotgun (WGS) entry which is preliminary data.</text>
</comment>
<protein>
    <submittedName>
        <fullName evidence="2">Uncharacterized protein</fullName>
    </submittedName>
</protein>
<evidence type="ECO:0000313" key="2">
    <source>
        <dbReference type="EMBL" id="EIJ66059.1"/>
    </source>
</evidence>
<dbReference type="PATRIC" id="fig|859350.6.peg.923"/>
<reference evidence="2 3" key="1">
    <citation type="journal article" date="2012" name="J. Bacteriol.">
        <title>Genome sequence of "Candidatus Nitrosopumilus salaria" BD31, an ammonia-oxidizing archaeon from the San Francisco Bay estuary.</title>
        <authorList>
            <person name="Mosier A.C."/>
            <person name="Allen E.E."/>
            <person name="Kim M."/>
            <person name="Ferriera S."/>
            <person name="Francis C.A."/>
        </authorList>
    </citation>
    <scope>NUCLEOTIDE SEQUENCE [LARGE SCALE GENOMIC DNA]</scope>
    <source>
        <strain evidence="2 3">BD31</strain>
    </source>
</reference>
<keyword evidence="1" id="KW-1133">Transmembrane helix</keyword>
<organism evidence="2 3">
    <name type="scientific">Candidatus Nitrosopumilus salarius BD31</name>
    <dbReference type="NCBI Taxonomy" id="859350"/>
    <lineage>
        <taxon>Archaea</taxon>
        <taxon>Nitrososphaerota</taxon>
        <taxon>Nitrososphaeria</taxon>
        <taxon>Nitrosopumilales</taxon>
        <taxon>Nitrosopumilaceae</taxon>
        <taxon>Nitrosopumilus</taxon>
    </lineage>
</organism>
<evidence type="ECO:0000256" key="1">
    <source>
        <dbReference type="SAM" id="Phobius"/>
    </source>
</evidence>
<gene>
    <name evidence="2" type="ORF">BD31_I1304</name>
</gene>
<keyword evidence="1" id="KW-0812">Transmembrane</keyword>
<proteinExistence type="predicted"/>
<evidence type="ECO:0000313" key="3">
    <source>
        <dbReference type="Proteomes" id="UP000003423"/>
    </source>
</evidence>
<dbReference type="Proteomes" id="UP000003423">
    <property type="component" value="Unassembled WGS sequence"/>
</dbReference>
<dbReference type="EMBL" id="AEXL02000089">
    <property type="protein sequence ID" value="EIJ66059.1"/>
    <property type="molecule type" value="Genomic_DNA"/>
</dbReference>
<feature type="transmembrane region" description="Helical" evidence="1">
    <location>
        <begin position="12"/>
        <end position="33"/>
    </location>
</feature>
<dbReference type="RefSeq" id="WP_008299126.1">
    <property type="nucleotide sequence ID" value="NZ_AEXL02000089.1"/>
</dbReference>
<keyword evidence="3" id="KW-1185">Reference proteome</keyword>
<accession>I3D2W6</accession>